<name>A0AAW5PCJ3_9GAMM</name>
<feature type="transmembrane region" description="Helical" evidence="4">
    <location>
        <begin position="79"/>
        <end position="100"/>
    </location>
</feature>
<dbReference type="InterPro" id="IPR036259">
    <property type="entry name" value="MFS_trans_sf"/>
</dbReference>
<dbReference type="PANTHER" id="PTHR23542">
    <property type="match status" value="1"/>
</dbReference>
<keyword evidence="2 4" id="KW-1133">Transmembrane helix</keyword>
<evidence type="ECO:0000256" key="1">
    <source>
        <dbReference type="ARBA" id="ARBA00022692"/>
    </source>
</evidence>
<dbReference type="Proteomes" id="UP001320691">
    <property type="component" value="Unassembled WGS sequence"/>
</dbReference>
<gene>
    <name evidence="6" type="ORF">M2412_000129</name>
</gene>
<feature type="transmembrane region" description="Helical" evidence="4">
    <location>
        <begin position="281"/>
        <end position="299"/>
    </location>
</feature>
<dbReference type="GO" id="GO:0022857">
    <property type="term" value="F:transmembrane transporter activity"/>
    <property type="evidence" value="ECO:0007669"/>
    <property type="project" value="InterPro"/>
</dbReference>
<keyword evidence="1 4" id="KW-0812">Transmembrane</keyword>
<dbReference type="PANTHER" id="PTHR23542:SF1">
    <property type="entry name" value="MAJOR FACILITATOR SUPERFAMILY (MFS) PROFILE DOMAIN-CONTAINING PROTEIN"/>
    <property type="match status" value="1"/>
</dbReference>
<dbReference type="Pfam" id="PF07690">
    <property type="entry name" value="MFS_1"/>
    <property type="match status" value="1"/>
</dbReference>
<evidence type="ECO:0000313" key="7">
    <source>
        <dbReference type="Proteomes" id="UP001320691"/>
    </source>
</evidence>
<proteinExistence type="predicted"/>
<feature type="transmembrane region" description="Helical" evidence="4">
    <location>
        <begin position="106"/>
        <end position="126"/>
    </location>
</feature>
<reference evidence="6" key="1">
    <citation type="submission" date="2022-08" db="EMBL/GenBank/DDBJ databases">
        <title>Genomic analyses of the natural microbiome of Caenorhabditis elegans.</title>
        <authorList>
            <person name="Samuel B."/>
        </authorList>
    </citation>
    <scope>NUCLEOTIDE SEQUENCE</scope>
    <source>
        <strain evidence="6">BIGb0277</strain>
    </source>
</reference>
<feature type="transmembrane region" description="Helical" evidence="4">
    <location>
        <begin position="219"/>
        <end position="243"/>
    </location>
</feature>
<dbReference type="PROSITE" id="PS50850">
    <property type="entry name" value="MFS"/>
    <property type="match status" value="1"/>
</dbReference>
<evidence type="ECO:0000256" key="2">
    <source>
        <dbReference type="ARBA" id="ARBA00022989"/>
    </source>
</evidence>
<sequence>MTNPYRQLFAAPGSLGFALAGLLARLPLPMTGIGIITLLAQVRGSYALAGAVAATFVLTYALLSPQVSRLVDRHGQRRVLPLATGVSVAGLLLLLGASWWEAPTALLFVGALLAGAMPSMSAMVRARWTAIYRGQRQLQTAYALETVFDEVTFIAGPPLSIGLAVAVLPHAGVLAAAVLLPIGVVALIAQRRTEPPIIDAAAPAARRDGSVMRLLSVRWLALLMVAMGVIVGTVDVVSVAFAAHVGQPAAASLVLSAYAAGSCLSGVMFGALKLQAPLHRWLLLGGLATALTTLPLWWAGSLFGLGAAVFVAGVFFAPTMIVAMSLIEQQVPARQLTEGMTWLLAALNVGVALGAAASGQWVDAHGVRAGFLIAVCAGGAVLLAAMSAHRRLRLPPAHASGDA</sequence>
<dbReference type="Gene3D" id="1.20.1250.20">
    <property type="entry name" value="MFS general substrate transporter like domains"/>
    <property type="match status" value="2"/>
</dbReference>
<dbReference type="AlphaFoldDB" id="A0AAW5PCJ3"/>
<feature type="transmembrane region" description="Helical" evidence="4">
    <location>
        <begin position="48"/>
        <end position="67"/>
    </location>
</feature>
<evidence type="ECO:0000259" key="5">
    <source>
        <dbReference type="PROSITE" id="PS50850"/>
    </source>
</evidence>
<feature type="domain" description="Major facilitator superfamily (MFS) profile" evidence="5">
    <location>
        <begin position="214"/>
        <end position="403"/>
    </location>
</feature>
<accession>A0AAW5PCJ3</accession>
<evidence type="ECO:0000313" key="6">
    <source>
        <dbReference type="EMBL" id="MCS4278168.1"/>
    </source>
</evidence>
<dbReference type="SUPFAM" id="SSF103473">
    <property type="entry name" value="MFS general substrate transporter"/>
    <property type="match status" value="1"/>
</dbReference>
<dbReference type="InterPro" id="IPR011701">
    <property type="entry name" value="MFS"/>
</dbReference>
<comment type="caution">
    <text evidence="6">The sequence shown here is derived from an EMBL/GenBank/DDBJ whole genome shotgun (WGS) entry which is preliminary data.</text>
</comment>
<keyword evidence="3 4" id="KW-0472">Membrane</keyword>
<evidence type="ECO:0000256" key="3">
    <source>
        <dbReference type="ARBA" id="ARBA00023136"/>
    </source>
</evidence>
<feature type="transmembrane region" description="Helical" evidence="4">
    <location>
        <begin position="339"/>
        <end position="357"/>
    </location>
</feature>
<feature type="transmembrane region" description="Helical" evidence="4">
    <location>
        <begin position="369"/>
        <end position="388"/>
    </location>
</feature>
<dbReference type="EMBL" id="JANUEK010000001">
    <property type="protein sequence ID" value="MCS4278168.1"/>
    <property type="molecule type" value="Genomic_DNA"/>
</dbReference>
<feature type="transmembrane region" description="Helical" evidence="4">
    <location>
        <begin position="305"/>
        <end position="327"/>
    </location>
</feature>
<organism evidence="6 7">
    <name type="scientific">Stenotrophomonas rhizophila</name>
    <dbReference type="NCBI Taxonomy" id="216778"/>
    <lineage>
        <taxon>Bacteria</taxon>
        <taxon>Pseudomonadati</taxon>
        <taxon>Pseudomonadota</taxon>
        <taxon>Gammaproteobacteria</taxon>
        <taxon>Lysobacterales</taxon>
        <taxon>Lysobacteraceae</taxon>
        <taxon>Stenotrophomonas</taxon>
    </lineage>
</organism>
<feature type="transmembrane region" description="Helical" evidence="4">
    <location>
        <begin position="171"/>
        <end position="189"/>
    </location>
</feature>
<dbReference type="RefSeq" id="WP_259258917.1">
    <property type="nucleotide sequence ID" value="NZ_JANUEK010000001.1"/>
</dbReference>
<dbReference type="InterPro" id="IPR020846">
    <property type="entry name" value="MFS_dom"/>
</dbReference>
<protein>
    <submittedName>
        <fullName evidence="6">MFS family permease</fullName>
    </submittedName>
</protein>
<evidence type="ECO:0000256" key="4">
    <source>
        <dbReference type="SAM" id="Phobius"/>
    </source>
</evidence>
<feature type="transmembrane region" description="Helical" evidence="4">
    <location>
        <begin position="249"/>
        <end position="269"/>
    </location>
</feature>